<gene>
    <name evidence="2" type="ORF">PIB30_086269</name>
</gene>
<name>A0ABU6YQR7_9FABA</name>
<organism evidence="2 3">
    <name type="scientific">Stylosanthes scabra</name>
    <dbReference type="NCBI Taxonomy" id="79078"/>
    <lineage>
        <taxon>Eukaryota</taxon>
        <taxon>Viridiplantae</taxon>
        <taxon>Streptophyta</taxon>
        <taxon>Embryophyta</taxon>
        <taxon>Tracheophyta</taxon>
        <taxon>Spermatophyta</taxon>
        <taxon>Magnoliopsida</taxon>
        <taxon>eudicotyledons</taxon>
        <taxon>Gunneridae</taxon>
        <taxon>Pentapetalae</taxon>
        <taxon>rosids</taxon>
        <taxon>fabids</taxon>
        <taxon>Fabales</taxon>
        <taxon>Fabaceae</taxon>
        <taxon>Papilionoideae</taxon>
        <taxon>50 kb inversion clade</taxon>
        <taxon>dalbergioids sensu lato</taxon>
        <taxon>Dalbergieae</taxon>
        <taxon>Pterocarpus clade</taxon>
        <taxon>Stylosanthes</taxon>
    </lineage>
</organism>
<evidence type="ECO:0000256" key="1">
    <source>
        <dbReference type="SAM" id="MobiDB-lite"/>
    </source>
</evidence>
<dbReference type="EMBL" id="JASCZI010243127">
    <property type="protein sequence ID" value="MED6212717.1"/>
    <property type="molecule type" value="Genomic_DNA"/>
</dbReference>
<proteinExistence type="predicted"/>
<reference evidence="2 3" key="1">
    <citation type="journal article" date="2023" name="Plants (Basel)">
        <title>Bridging the Gap: Combining Genomics and Transcriptomics Approaches to Understand Stylosanthes scabra, an Orphan Legume from the Brazilian Caatinga.</title>
        <authorList>
            <person name="Ferreira-Neto J.R.C."/>
            <person name="da Silva M.D."/>
            <person name="Binneck E."/>
            <person name="de Melo N.F."/>
            <person name="da Silva R.H."/>
            <person name="de Melo A.L.T.M."/>
            <person name="Pandolfi V."/>
            <person name="Bustamante F.O."/>
            <person name="Brasileiro-Vidal A.C."/>
            <person name="Benko-Iseppon A.M."/>
        </authorList>
    </citation>
    <scope>NUCLEOTIDE SEQUENCE [LARGE SCALE GENOMIC DNA]</scope>
    <source>
        <tissue evidence="2">Leaves</tissue>
    </source>
</reference>
<comment type="caution">
    <text evidence="2">The sequence shown here is derived from an EMBL/GenBank/DDBJ whole genome shotgun (WGS) entry which is preliminary data.</text>
</comment>
<keyword evidence="3" id="KW-1185">Reference proteome</keyword>
<protein>
    <submittedName>
        <fullName evidence="2">Uncharacterized protein</fullName>
    </submittedName>
</protein>
<dbReference type="Proteomes" id="UP001341840">
    <property type="component" value="Unassembled WGS sequence"/>
</dbReference>
<evidence type="ECO:0000313" key="3">
    <source>
        <dbReference type="Proteomes" id="UP001341840"/>
    </source>
</evidence>
<feature type="region of interest" description="Disordered" evidence="1">
    <location>
        <begin position="83"/>
        <end position="106"/>
    </location>
</feature>
<accession>A0ABU6YQR7</accession>
<evidence type="ECO:0000313" key="2">
    <source>
        <dbReference type="EMBL" id="MED6212717.1"/>
    </source>
</evidence>
<feature type="compositionally biased region" description="Basic residues" evidence="1">
    <location>
        <begin position="90"/>
        <end position="102"/>
    </location>
</feature>
<sequence length="131" mass="14297">MANSSAHPIEGEVIIVEQGIQDGFIEDNMNLVAKVISDKELTFKTIKVALMGFWGYPNGVSIVDVGVNKSSAKLYEHGNSCKSRVEARRSSRSGRPPKKQNPAKKLFESQGIAGHRLITTNWLLAGTNEGE</sequence>